<dbReference type="EMBL" id="CAIIXF020000003">
    <property type="protein sequence ID" value="CAH1780359.1"/>
    <property type="molecule type" value="Genomic_DNA"/>
</dbReference>
<gene>
    <name evidence="6" type="ORF">OFUS_LOCUS7059</name>
</gene>
<dbReference type="AlphaFoldDB" id="A0A8S4NG10"/>
<dbReference type="Proteomes" id="UP000749559">
    <property type="component" value="Unassembled WGS sequence"/>
</dbReference>
<keyword evidence="3" id="KW-0472">Membrane</keyword>
<dbReference type="PANTHER" id="PTHR21385">
    <property type="entry name" value="ZINC FINGER PROTEIN-RELATED"/>
    <property type="match status" value="1"/>
</dbReference>
<evidence type="ECO:0000313" key="6">
    <source>
        <dbReference type="EMBL" id="CAH1780359.1"/>
    </source>
</evidence>
<protein>
    <recommendedName>
        <fullName evidence="5">C2H2-type domain-containing protein</fullName>
    </recommendedName>
</protein>
<dbReference type="PANTHER" id="PTHR21385:SF0">
    <property type="entry name" value="RE51073P"/>
    <property type="match status" value="1"/>
</dbReference>
<dbReference type="InterPro" id="IPR013087">
    <property type="entry name" value="Znf_C2H2_type"/>
</dbReference>
<feature type="compositionally biased region" description="Polar residues" evidence="2">
    <location>
        <begin position="266"/>
        <end position="280"/>
    </location>
</feature>
<evidence type="ECO:0000256" key="3">
    <source>
        <dbReference type="SAM" id="Phobius"/>
    </source>
</evidence>
<keyword evidence="3" id="KW-1133">Transmembrane helix</keyword>
<proteinExistence type="predicted"/>
<evidence type="ECO:0000313" key="7">
    <source>
        <dbReference type="Proteomes" id="UP000749559"/>
    </source>
</evidence>
<dbReference type="PROSITE" id="PS50157">
    <property type="entry name" value="ZINC_FINGER_C2H2_2"/>
    <property type="match status" value="1"/>
</dbReference>
<dbReference type="OrthoDB" id="4507at2759"/>
<feature type="transmembrane region" description="Helical" evidence="3">
    <location>
        <begin position="203"/>
        <end position="223"/>
    </location>
</feature>
<keyword evidence="3" id="KW-0812">Transmembrane</keyword>
<feature type="signal peptide" evidence="4">
    <location>
        <begin position="1"/>
        <end position="22"/>
    </location>
</feature>
<reference evidence="6" key="1">
    <citation type="submission" date="2022-03" db="EMBL/GenBank/DDBJ databases">
        <authorList>
            <person name="Martin C."/>
        </authorList>
    </citation>
    <scope>NUCLEOTIDE SEQUENCE</scope>
</reference>
<comment type="caution">
    <text evidence="6">The sequence shown here is derived from an EMBL/GenBank/DDBJ whole genome shotgun (WGS) entry which is preliminary data.</text>
</comment>
<feature type="region of interest" description="Disordered" evidence="2">
    <location>
        <begin position="266"/>
        <end position="290"/>
    </location>
</feature>
<sequence>MNEIYTFALLTTLASTLRPTYGTSCPRDRCRVVRNTVFDLMVPLYQKANLKFPPQCPFNPDHDIYGEQENLKQMDGPSHWMCNICGKAFYTEKTLDQHFDNRHPEQIKKGPTSVCLADYCDIFRCDIIMGIKKPDYWSMVMCKHEEMKNKHTKCKESLKKCVPPDLSSIQNREFYNKLTDAICSKLDCDKYWDTPPEEGGIGLFLYILAGFILVLALIIYYFVAYSHFYSDEPIFAQHVVEDHRAPVYPPGSQEIRNRFQQTRIKQHNSSRPIMNSNKTGDQAHLRQSMG</sequence>
<evidence type="ECO:0000256" key="1">
    <source>
        <dbReference type="PROSITE-ProRule" id="PRU00042"/>
    </source>
</evidence>
<evidence type="ECO:0000256" key="4">
    <source>
        <dbReference type="SAM" id="SignalP"/>
    </source>
</evidence>
<keyword evidence="4" id="KW-0732">Signal</keyword>
<feature type="domain" description="C2H2-type" evidence="5">
    <location>
        <begin position="80"/>
        <end position="108"/>
    </location>
</feature>
<keyword evidence="1" id="KW-0862">Zinc</keyword>
<accession>A0A8S4NG10</accession>
<evidence type="ECO:0000256" key="2">
    <source>
        <dbReference type="SAM" id="MobiDB-lite"/>
    </source>
</evidence>
<feature type="chain" id="PRO_5035933561" description="C2H2-type domain-containing protein" evidence="4">
    <location>
        <begin position="23"/>
        <end position="290"/>
    </location>
</feature>
<organism evidence="6 7">
    <name type="scientific">Owenia fusiformis</name>
    <name type="common">Polychaete worm</name>
    <dbReference type="NCBI Taxonomy" id="6347"/>
    <lineage>
        <taxon>Eukaryota</taxon>
        <taxon>Metazoa</taxon>
        <taxon>Spiralia</taxon>
        <taxon>Lophotrochozoa</taxon>
        <taxon>Annelida</taxon>
        <taxon>Polychaeta</taxon>
        <taxon>Sedentaria</taxon>
        <taxon>Canalipalpata</taxon>
        <taxon>Sabellida</taxon>
        <taxon>Oweniida</taxon>
        <taxon>Oweniidae</taxon>
        <taxon>Owenia</taxon>
    </lineage>
</organism>
<keyword evidence="1" id="KW-0863">Zinc-finger</keyword>
<name>A0A8S4NG10_OWEFU</name>
<dbReference type="GO" id="GO:0008270">
    <property type="term" value="F:zinc ion binding"/>
    <property type="evidence" value="ECO:0007669"/>
    <property type="project" value="UniProtKB-KW"/>
</dbReference>
<dbReference type="PROSITE" id="PS00028">
    <property type="entry name" value="ZINC_FINGER_C2H2_1"/>
    <property type="match status" value="1"/>
</dbReference>
<dbReference type="Gene3D" id="3.30.160.60">
    <property type="entry name" value="Classic Zinc Finger"/>
    <property type="match status" value="1"/>
</dbReference>
<evidence type="ECO:0000259" key="5">
    <source>
        <dbReference type="PROSITE" id="PS50157"/>
    </source>
</evidence>
<keyword evidence="7" id="KW-1185">Reference proteome</keyword>
<dbReference type="SUPFAM" id="SSF118359">
    <property type="entry name" value="Expressed protein At2g23090/F21P24.15"/>
    <property type="match status" value="1"/>
</dbReference>
<keyword evidence="1" id="KW-0479">Metal-binding</keyword>